<dbReference type="EMBL" id="JABULY010000001">
    <property type="protein sequence ID" value="MBV6530769.1"/>
    <property type="molecule type" value="Genomic_DNA"/>
</dbReference>
<dbReference type="AlphaFoldDB" id="A0A949T2G2"/>
<dbReference type="Pfam" id="PF06097">
    <property type="entry name" value="DUF945"/>
    <property type="match status" value="1"/>
</dbReference>
<dbReference type="GeneID" id="65548649"/>
<proteinExistence type="predicted"/>
<sequence length="473" mass="51740">MKLSTIAISVAVVIGAVATGGSWYTGKQVEEKYSELVTLGNNTLKQFELYGVKAEIKDVKVERHFFSSDISYNLEAETGGETYVLKGSDKLYHGPLPINRLMKGNLVPAMVSSEGKIITPEQLKSYFTKPEVFTHQTTMSYSGDTSGQFSTSGFKLDDAIWNISDTSGEFTLAKSGDYQLAIDVPMLSLLDPITKMEYNGLRYEVKGKKTSDTYRYLTIGDYTMSADSFSISSADANKPSLTLNKITSKGDAKLVNEDYDLSGDFSSQVVVKNQSEELDLGQLKADISMKLDAKSSDELIVYSLQMQAGSELTDEQNAKVEEISKTLLSKEPQLHIKDISLTNSKGKNQLALLLNLKATDFNNMGSTADVLNIFKQSILDTTLNISALEELAKQIASVDPEQRSTAEQAAKAQVEQLVLQAKNSGLAVVDSENIKLKLEIDEGKVKLNGNDVPENQVENALFFIMLGLAGLSQ</sequence>
<name>A0A949T2G2_9PAST</name>
<accession>A0A949T2G2</accession>
<dbReference type="Proteomes" id="UP000732858">
    <property type="component" value="Unassembled WGS sequence"/>
</dbReference>
<evidence type="ECO:0000313" key="2">
    <source>
        <dbReference type="EMBL" id="MBV6545845.1"/>
    </source>
</evidence>
<organism evidence="2 3">
    <name type="scientific">Ursidibacter maritimus</name>
    <dbReference type="NCBI Taxonomy" id="1331689"/>
    <lineage>
        <taxon>Bacteria</taxon>
        <taxon>Pseudomonadati</taxon>
        <taxon>Pseudomonadota</taxon>
        <taxon>Gammaproteobacteria</taxon>
        <taxon>Pasteurellales</taxon>
        <taxon>Pasteurellaceae</taxon>
        <taxon>Ursidibacter</taxon>
    </lineage>
</organism>
<protein>
    <submittedName>
        <fullName evidence="2">YdgA family protein</fullName>
    </submittedName>
</protein>
<gene>
    <name evidence="1" type="ORF">HT657_01190</name>
    <name evidence="2" type="ORF">HT672_00790</name>
</gene>
<reference evidence="2 4" key="1">
    <citation type="journal article" date="2021" name="Mol. Ecol.">
        <title>Polar bear-adapted Ursidibacter maritimus are remarkably conserved after generations in captivity.</title>
        <authorList>
            <person name="Espinosa-Gongora C."/>
            <person name="Hansen M.J."/>
            <person name="Bertelsen M.F."/>
            <person name="Bojesen A.M."/>
        </authorList>
    </citation>
    <scope>NUCLEOTIDE SEQUENCE</scope>
    <source>
        <strain evidence="2">Pb43105x</strain>
        <strain evidence="1 4">Pb43106</strain>
    </source>
</reference>
<evidence type="ECO:0000313" key="3">
    <source>
        <dbReference type="Proteomes" id="UP000732858"/>
    </source>
</evidence>
<comment type="caution">
    <text evidence="2">The sequence shown here is derived from an EMBL/GenBank/DDBJ whole genome shotgun (WGS) entry which is preliminary data.</text>
</comment>
<dbReference type="OrthoDB" id="5444681at2"/>
<evidence type="ECO:0000313" key="1">
    <source>
        <dbReference type="EMBL" id="MBV6530769.1"/>
    </source>
</evidence>
<keyword evidence="4" id="KW-1185">Reference proteome</keyword>
<evidence type="ECO:0000313" key="4">
    <source>
        <dbReference type="Proteomes" id="UP001196379"/>
    </source>
</evidence>
<dbReference type="EMBL" id="JABUMC010000001">
    <property type="protein sequence ID" value="MBV6545845.1"/>
    <property type="molecule type" value="Genomic_DNA"/>
</dbReference>
<dbReference type="Proteomes" id="UP001196379">
    <property type="component" value="Unassembled WGS sequence"/>
</dbReference>
<dbReference type="RefSeq" id="WP_157402814.1">
    <property type="nucleotide sequence ID" value="NZ_JABULY010000001.1"/>
</dbReference>
<dbReference type="InterPro" id="IPR010352">
    <property type="entry name" value="DUF945"/>
</dbReference>